<evidence type="ECO:0000313" key="5">
    <source>
        <dbReference type="EMBL" id="KOF76388.1"/>
    </source>
</evidence>
<dbReference type="GO" id="GO:0008028">
    <property type="term" value="F:monocarboxylic acid transmembrane transporter activity"/>
    <property type="evidence" value="ECO:0007669"/>
    <property type="project" value="TreeGrafter"/>
</dbReference>
<dbReference type="CDD" id="cd17352">
    <property type="entry name" value="MFS_MCT_SLC16"/>
    <property type="match status" value="1"/>
</dbReference>
<dbReference type="PROSITE" id="PS50850">
    <property type="entry name" value="MFS"/>
    <property type="match status" value="1"/>
</dbReference>
<feature type="transmembrane region" description="Helical" evidence="3">
    <location>
        <begin position="196"/>
        <end position="216"/>
    </location>
</feature>
<protein>
    <recommendedName>
        <fullName evidence="4">Major facilitator superfamily (MFS) profile domain-containing protein</fullName>
    </recommendedName>
</protein>
<name>A0A0L8GHF9_OCTBM</name>
<feature type="transmembrane region" description="Helical" evidence="3">
    <location>
        <begin position="411"/>
        <end position="433"/>
    </location>
</feature>
<dbReference type="InterPro" id="IPR036259">
    <property type="entry name" value="MFS_trans_sf"/>
</dbReference>
<gene>
    <name evidence="5" type="ORF">OCBIM_22033424mg</name>
</gene>
<feature type="transmembrane region" description="Helical" evidence="3">
    <location>
        <begin position="110"/>
        <end position="131"/>
    </location>
</feature>
<evidence type="ECO:0000256" key="1">
    <source>
        <dbReference type="ARBA" id="ARBA00004141"/>
    </source>
</evidence>
<keyword evidence="3" id="KW-0472">Membrane</keyword>
<feature type="transmembrane region" description="Helical" evidence="3">
    <location>
        <begin position="138"/>
        <end position="157"/>
    </location>
</feature>
<dbReference type="SUPFAM" id="SSF103473">
    <property type="entry name" value="MFS general substrate transporter"/>
    <property type="match status" value="1"/>
</dbReference>
<feature type="region of interest" description="Disordered" evidence="2">
    <location>
        <begin position="1"/>
        <end position="22"/>
    </location>
</feature>
<dbReference type="InterPro" id="IPR050327">
    <property type="entry name" value="Proton-linked_MCT"/>
</dbReference>
<comment type="subcellular location">
    <subcellularLocation>
        <location evidence="1">Membrane</location>
        <topology evidence="1">Multi-pass membrane protein</topology>
    </subcellularLocation>
</comment>
<feature type="transmembrane region" description="Helical" evidence="3">
    <location>
        <begin position="569"/>
        <end position="589"/>
    </location>
</feature>
<feature type="compositionally biased region" description="Basic and acidic residues" evidence="2">
    <location>
        <begin position="1"/>
        <end position="10"/>
    </location>
</feature>
<keyword evidence="3" id="KW-0812">Transmembrane</keyword>
<dbReference type="PANTHER" id="PTHR11360">
    <property type="entry name" value="MONOCARBOXYLATE TRANSPORTER"/>
    <property type="match status" value="1"/>
</dbReference>
<reference evidence="5" key="1">
    <citation type="submission" date="2015-07" db="EMBL/GenBank/DDBJ databases">
        <title>MeaNS - Measles Nucleotide Surveillance Program.</title>
        <authorList>
            <person name="Tran T."/>
            <person name="Druce J."/>
        </authorList>
    </citation>
    <scope>NUCLEOTIDE SEQUENCE</scope>
    <source>
        <strain evidence="5">UCB-OBI-ISO-001</strain>
        <tissue evidence="5">Gonad</tissue>
    </source>
</reference>
<dbReference type="PANTHER" id="PTHR11360:SF284">
    <property type="entry name" value="EG:103B4.3 PROTEIN-RELATED"/>
    <property type="match status" value="1"/>
</dbReference>
<dbReference type="Pfam" id="PF07690">
    <property type="entry name" value="MFS_1"/>
    <property type="match status" value="2"/>
</dbReference>
<feature type="transmembrane region" description="Helical" evidence="3">
    <location>
        <begin position="503"/>
        <end position="527"/>
    </location>
</feature>
<feature type="transmembrane region" description="Helical" evidence="3">
    <location>
        <begin position="228"/>
        <end position="247"/>
    </location>
</feature>
<evidence type="ECO:0000256" key="3">
    <source>
        <dbReference type="SAM" id="Phobius"/>
    </source>
</evidence>
<feature type="transmembrane region" description="Helical" evidence="3">
    <location>
        <begin position="71"/>
        <end position="98"/>
    </location>
</feature>
<feature type="compositionally biased region" description="Polar residues" evidence="2">
    <location>
        <begin position="11"/>
        <end position="22"/>
    </location>
</feature>
<evidence type="ECO:0000259" key="4">
    <source>
        <dbReference type="PROSITE" id="PS50850"/>
    </source>
</evidence>
<dbReference type="Gene3D" id="1.20.1250.20">
    <property type="entry name" value="MFS general substrate transporter like domains"/>
    <property type="match status" value="2"/>
</dbReference>
<dbReference type="InterPro" id="IPR011701">
    <property type="entry name" value="MFS"/>
</dbReference>
<accession>A0A0L8GHF9</accession>
<dbReference type="EMBL" id="KQ421809">
    <property type="protein sequence ID" value="KOF76388.1"/>
    <property type="molecule type" value="Genomic_DNA"/>
</dbReference>
<dbReference type="KEGG" id="obi:106876834"/>
<feature type="transmembrane region" description="Helical" evidence="3">
    <location>
        <begin position="534"/>
        <end position="557"/>
    </location>
</feature>
<feature type="domain" description="Major facilitator superfamily (MFS) profile" evidence="4">
    <location>
        <begin position="70"/>
        <end position="591"/>
    </location>
</feature>
<sequence length="615" mass="67712">MEHQHHEGNTSERQTNSSDNQTTFNEIKTISSERQNASSERKITVSEIQTSFCEIQTNSSETAQSPRWLKWFILVISYIINVIVTGIVFSFGVLYVKLLDEFKQGKARTAAVGSISIGLLFGVGPFAGLLVKRLHSRPVAIFGSVISVIGLFTSSYANTLPQLYVLYSVLAGIGFGCLNLTAILCVTEHFQEKQGLACAISSSGCGVGNIIFPIIISELIASVGWRPSMQFLSGIQLVTGLCSLLMFPKRNKFFPCCQFRNKSTKRRSISFNVNIYPNISAVLKDLWLDGLIDMKSSFYSKTKRDSSVNYIQFHSSSINVIKDSGDFQTGTKRHMCTDEQYSSTQSNSISTVDRYSLEYHQNFCANVMEGNHLVEKSSKNGEQSFTGKIHRCWNCIKNYLRDINIFKNTKYLVLFCSCLLSATGAGVPVIIISDYAESFGTTTKKAAILVSVIGVTGFVGRLLAGAASCYSKLNILMLYTVAMLLSGVSTLLIPLLQRFWFCMLFSAFFGLFYGITAGLDPSILAYIAGKDNIAVSFGFFTLALGVGSTASASLAGLLRDLTGHYRGSFYLAGVFLCVSALCVLPLAILSRLRQRELKDVPPCSCIMLTRYHVIH</sequence>
<keyword evidence="3" id="KW-1133">Transmembrane helix</keyword>
<feature type="transmembrane region" description="Helical" evidence="3">
    <location>
        <begin position="445"/>
        <end position="464"/>
    </location>
</feature>
<evidence type="ECO:0000256" key="2">
    <source>
        <dbReference type="SAM" id="MobiDB-lite"/>
    </source>
</evidence>
<feature type="transmembrane region" description="Helical" evidence="3">
    <location>
        <begin position="163"/>
        <end position="184"/>
    </location>
</feature>
<feature type="transmembrane region" description="Helical" evidence="3">
    <location>
        <begin position="476"/>
        <end position="497"/>
    </location>
</feature>
<dbReference type="InterPro" id="IPR020846">
    <property type="entry name" value="MFS_dom"/>
</dbReference>
<dbReference type="AlphaFoldDB" id="A0A0L8GHF9"/>
<dbReference type="OrthoDB" id="6499973at2759"/>
<proteinExistence type="predicted"/>
<organism evidence="5">
    <name type="scientific">Octopus bimaculoides</name>
    <name type="common">California two-spotted octopus</name>
    <dbReference type="NCBI Taxonomy" id="37653"/>
    <lineage>
        <taxon>Eukaryota</taxon>
        <taxon>Metazoa</taxon>
        <taxon>Spiralia</taxon>
        <taxon>Lophotrochozoa</taxon>
        <taxon>Mollusca</taxon>
        <taxon>Cephalopoda</taxon>
        <taxon>Coleoidea</taxon>
        <taxon>Octopodiformes</taxon>
        <taxon>Octopoda</taxon>
        <taxon>Incirrata</taxon>
        <taxon>Octopodidae</taxon>
        <taxon>Octopus</taxon>
    </lineage>
</organism>
<dbReference type="GO" id="GO:0016020">
    <property type="term" value="C:membrane"/>
    <property type="evidence" value="ECO:0007669"/>
    <property type="project" value="UniProtKB-SubCell"/>
</dbReference>